<dbReference type="EMBL" id="QWEZ01000002">
    <property type="protein sequence ID" value="RRJ82812.1"/>
    <property type="molecule type" value="Genomic_DNA"/>
</dbReference>
<evidence type="ECO:0008006" key="10">
    <source>
        <dbReference type="Google" id="ProtNLM"/>
    </source>
</evidence>
<sequence>MFEYMQYNISPWGWELSLYFFLIGMTAMSFVLVAAPAYVSGLGGTSSDNLRRPVALLTLVLLAVCGALLIMDLGQPSRFLYPLIYFHASSPLSWGALFFVVFGVSVMGYLYAASLGKTGLLKPFAILGSVFGVLLPLYTGWDLMAQQARELWHSPGIPLLFVALSVTSGAGLTALVAMVTGNLDERFVIVLRYVLIGGLLVTLMAFAAESLRMAYGSAEEQQALAIINGELSTRYWILGFAVGIVAPLAVVLFAGRTPMMIMLAGVLSTVGAWALRDVILVAGQLPMSFY</sequence>
<dbReference type="PANTHER" id="PTHR34856:SF2">
    <property type="entry name" value="PROTEIN NRFD"/>
    <property type="match status" value="1"/>
</dbReference>
<accession>A0A3P3VJF1</accession>
<feature type="transmembrane region" description="Helical" evidence="7">
    <location>
        <begin position="159"/>
        <end position="181"/>
    </location>
</feature>
<dbReference type="InterPro" id="IPR052049">
    <property type="entry name" value="Electron_transfer_protein"/>
</dbReference>
<keyword evidence="9" id="KW-1185">Reference proteome</keyword>
<reference evidence="8 9" key="1">
    <citation type="submission" date="2018-08" db="EMBL/GenBank/DDBJ databases">
        <authorList>
            <person name="Khan S.A."/>
        </authorList>
    </citation>
    <scope>NUCLEOTIDE SEQUENCE [LARGE SCALE GENOMIC DNA]</scope>
    <source>
        <strain evidence="8 9">GTF-13</strain>
    </source>
</reference>
<evidence type="ECO:0000256" key="1">
    <source>
        <dbReference type="ARBA" id="ARBA00004651"/>
    </source>
</evidence>
<comment type="similarity">
    <text evidence="2">Belongs to the NrfD family.</text>
</comment>
<feature type="transmembrane region" description="Helical" evidence="7">
    <location>
        <begin position="54"/>
        <end position="71"/>
    </location>
</feature>
<dbReference type="Gene3D" id="1.20.1630.10">
    <property type="entry name" value="Formate dehydrogenase/DMSO reductase domain"/>
    <property type="match status" value="1"/>
</dbReference>
<evidence type="ECO:0000256" key="7">
    <source>
        <dbReference type="SAM" id="Phobius"/>
    </source>
</evidence>
<organism evidence="8 9">
    <name type="scientific">Aestuariirhabdus litorea</name>
    <dbReference type="NCBI Taxonomy" id="2528527"/>
    <lineage>
        <taxon>Bacteria</taxon>
        <taxon>Pseudomonadati</taxon>
        <taxon>Pseudomonadota</taxon>
        <taxon>Gammaproteobacteria</taxon>
        <taxon>Oceanospirillales</taxon>
        <taxon>Aestuariirhabdaceae</taxon>
        <taxon>Aestuariirhabdus</taxon>
    </lineage>
</organism>
<comment type="subcellular location">
    <subcellularLocation>
        <location evidence="1">Cell membrane</location>
        <topology evidence="1">Multi-pass membrane protein</topology>
    </subcellularLocation>
</comment>
<proteinExistence type="inferred from homology"/>
<feature type="transmembrane region" description="Helical" evidence="7">
    <location>
        <begin position="20"/>
        <end position="42"/>
    </location>
</feature>
<evidence type="ECO:0000256" key="2">
    <source>
        <dbReference type="ARBA" id="ARBA00008929"/>
    </source>
</evidence>
<evidence type="ECO:0000313" key="9">
    <source>
        <dbReference type="Proteomes" id="UP000280792"/>
    </source>
</evidence>
<dbReference type="Proteomes" id="UP000280792">
    <property type="component" value="Unassembled WGS sequence"/>
</dbReference>
<reference evidence="8 9" key="2">
    <citation type="submission" date="2018-12" db="EMBL/GenBank/DDBJ databases">
        <title>Simiduia agarivorans gen. nov., sp. nov., a marine, agarolytic bacterium isolated from shallow coastal water from Keelung, Taiwan.</title>
        <authorList>
            <person name="Shieh W.Y."/>
        </authorList>
    </citation>
    <scope>NUCLEOTIDE SEQUENCE [LARGE SCALE GENOMIC DNA]</scope>
    <source>
        <strain evidence="8 9">GTF-13</strain>
    </source>
</reference>
<evidence type="ECO:0000256" key="5">
    <source>
        <dbReference type="ARBA" id="ARBA00022989"/>
    </source>
</evidence>
<dbReference type="GO" id="GO:0005886">
    <property type="term" value="C:plasma membrane"/>
    <property type="evidence" value="ECO:0007669"/>
    <property type="project" value="UniProtKB-SubCell"/>
</dbReference>
<evidence type="ECO:0000256" key="4">
    <source>
        <dbReference type="ARBA" id="ARBA00022692"/>
    </source>
</evidence>
<dbReference type="InterPro" id="IPR005614">
    <property type="entry name" value="NrfD-like"/>
</dbReference>
<name>A0A3P3VJF1_9GAMM</name>
<keyword evidence="5 7" id="KW-1133">Transmembrane helix</keyword>
<keyword evidence="6 7" id="KW-0472">Membrane</keyword>
<feature type="transmembrane region" description="Helical" evidence="7">
    <location>
        <begin position="91"/>
        <end position="112"/>
    </location>
</feature>
<feature type="transmembrane region" description="Helical" evidence="7">
    <location>
        <begin position="193"/>
        <end position="215"/>
    </location>
</feature>
<evidence type="ECO:0000256" key="3">
    <source>
        <dbReference type="ARBA" id="ARBA00022475"/>
    </source>
</evidence>
<evidence type="ECO:0000313" key="8">
    <source>
        <dbReference type="EMBL" id="RRJ82812.1"/>
    </source>
</evidence>
<keyword evidence="4 7" id="KW-0812">Transmembrane</keyword>
<feature type="transmembrane region" description="Helical" evidence="7">
    <location>
        <begin position="235"/>
        <end position="254"/>
    </location>
</feature>
<evidence type="ECO:0000256" key="6">
    <source>
        <dbReference type="ARBA" id="ARBA00023136"/>
    </source>
</evidence>
<dbReference type="RefSeq" id="WP_125016896.1">
    <property type="nucleotide sequence ID" value="NZ_QWEZ01000002.1"/>
</dbReference>
<keyword evidence="3" id="KW-1003">Cell membrane</keyword>
<dbReference type="Pfam" id="PF03916">
    <property type="entry name" value="NrfD"/>
    <property type="match status" value="1"/>
</dbReference>
<dbReference type="PANTHER" id="PTHR34856">
    <property type="entry name" value="PROTEIN NRFD"/>
    <property type="match status" value="1"/>
</dbReference>
<feature type="transmembrane region" description="Helical" evidence="7">
    <location>
        <begin position="261"/>
        <end position="285"/>
    </location>
</feature>
<feature type="transmembrane region" description="Helical" evidence="7">
    <location>
        <begin position="119"/>
        <end position="139"/>
    </location>
</feature>
<gene>
    <name evidence="8" type="ORF">D0544_13250</name>
</gene>
<dbReference type="AlphaFoldDB" id="A0A3P3VJF1"/>
<comment type="caution">
    <text evidence="8">The sequence shown here is derived from an EMBL/GenBank/DDBJ whole genome shotgun (WGS) entry which is preliminary data.</text>
</comment>
<protein>
    <recommendedName>
        <fullName evidence="10">Polysulfide reductase</fullName>
    </recommendedName>
</protein>